<dbReference type="OrthoDB" id="151461at2759"/>
<evidence type="ECO:0000313" key="2">
    <source>
        <dbReference type="EMBL" id="CEG35614.1"/>
    </source>
</evidence>
<name>A0A0P1A5H2_PLAHL</name>
<dbReference type="PANTHER" id="PTHR13510">
    <property type="entry name" value="FYVE-FINGER-CONTAINING RAB5 EFFECTOR PROTEIN RABENOSYN-5-RELATED"/>
    <property type="match status" value="1"/>
</dbReference>
<dbReference type="OMA" id="VAFCARC"/>
<protein>
    <submittedName>
        <fullName evidence="2">START-like domain</fullName>
    </submittedName>
</protein>
<proteinExistence type="predicted"/>
<dbReference type="PANTHER" id="PTHR13510:SF44">
    <property type="entry name" value="RABENOSYN-5"/>
    <property type="match status" value="1"/>
</dbReference>
<dbReference type="InterPro" id="IPR052727">
    <property type="entry name" value="Rab4/Rab5_effector"/>
</dbReference>
<evidence type="ECO:0000313" key="3">
    <source>
        <dbReference type="Proteomes" id="UP000054928"/>
    </source>
</evidence>
<dbReference type="GeneID" id="36406540"/>
<dbReference type="Proteomes" id="UP000054928">
    <property type="component" value="Unassembled WGS sequence"/>
</dbReference>
<accession>A0A0P1A5H2</accession>
<dbReference type="Gene3D" id="3.30.530.20">
    <property type="match status" value="1"/>
</dbReference>
<feature type="region of interest" description="Disordered" evidence="1">
    <location>
        <begin position="367"/>
        <end position="386"/>
    </location>
</feature>
<sequence>MASGKRFTVNPFPDLVLTAKDQSDLIAIAHELVMTKLPEYQKHISNQRYVDQVRWKKLQRDGNTMTYLERKNASPETKLPALLMVGPLPGSLDENMFGLVSPTLEAMRIKSSYLRDFYDAAVLATIVEPSVEEPFRSLVVKWIEIDVPGASIGFVRNRDYVYLESTGILRLPNGERVGYHLLHSVNFPQTHELPNRVRGNLSFCGLFHEDSLDRTDCYGTGIMDPRGDMISILGVLGMVQVTMAGLKYSYCGQMKKLTWLLEQKQMEAKEQSYIVLQSECVTCQKNVKGFVFGKSHKTCKLCFGVLCTSCKIPKKLNFITLDLDMVQRKVTFCAKCLIQATRMDSEEAARMQFVYKYQVQSNLYDSSDFSSDASSRSNSFMSLHAS</sequence>
<dbReference type="AlphaFoldDB" id="A0A0P1A5H2"/>
<dbReference type="EMBL" id="CCYD01000053">
    <property type="protein sequence ID" value="CEG35614.1"/>
    <property type="molecule type" value="Genomic_DNA"/>
</dbReference>
<dbReference type="RefSeq" id="XP_024571983.1">
    <property type="nucleotide sequence ID" value="XM_024726137.1"/>
</dbReference>
<reference evidence="3" key="1">
    <citation type="submission" date="2014-09" db="EMBL/GenBank/DDBJ databases">
        <authorList>
            <person name="Sharma Rahul"/>
            <person name="Thines Marco"/>
        </authorList>
    </citation>
    <scope>NUCLEOTIDE SEQUENCE [LARGE SCALE GENOMIC DNA]</scope>
</reference>
<evidence type="ECO:0000256" key="1">
    <source>
        <dbReference type="SAM" id="MobiDB-lite"/>
    </source>
</evidence>
<dbReference type="InterPro" id="IPR023393">
    <property type="entry name" value="START-like_dom_sf"/>
</dbReference>
<organism evidence="2 3">
    <name type="scientific">Plasmopara halstedii</name>
    <name type="common">Downy mildew of sunflower</name>
    <dbReference type="NCBI Taxonomy" id="4781"/>
    <lineage>
        <taxon>Eukaryota</taxon>
        <taxon>Sar</taxon>
        <taxon>Stramenopiles</taxon>
        <taxon>Oomycota</taxon>
        <taxon>Peronosporomycetes</taxon>
        <taxon>Peronosporales</taxon>
        <taxon>Peronosporaceae</taxon>
        <taxon>Plasmopara</taxon>
    </lineage>
</organism>
<keyword evidence="3" id="KW-1185">Reference proteome</keyword>